<reference evidence="1 2" key="1">
    <citation type="submission" date="2024-01" db="EMBL/GenBank/DDBJ databases">
        <title>Genome assemblies of Stephania.</title>
        <authorList>
            <person name="Yang L."/>
        </authorList>
    </citation>
    <scope>NUCLEOTIDE SEQUENCE [LARGE SCALE GENOMIC DNA]</scope>
    <source>
        <strain evidence="1">JXDWG</strain>
        <tissue evidence="1">Leaf</tissue>
    </source>
</reference>
<dbReference type="EMBL" id="JBBNAG010000001">
    <property type="protein sequence ID" value="KAK9166245.1"/>
    <property type="molecule type" value="Genomic_DNA"/>
</dbReference>
<protein>
    <submittedName>
        <fullName evidence="1">Uncharacterized protein</fullName>
    </submittedName>
</protein>
<dbReference type="AlphaFoldDB" id="A0AAP0LAS3"/>
<sequence>MKGPETPNHLFLECSFTSVFYAMFANELGVEWGPPDSLMERFNDRGSLVQGHKRLYGDMLL</sequence>
<accession>A0AAP0LAS3</accession>
<gene>
    <name evidence="1" type="ORF">Scep_001436</name>
</gene>
<proteinExistence type="predicted"/>
<organism evidence="1 2">
    <name type="scientific">Stephania cephalantha</name>
    <dbReference type="NCBI Taxonomy" id="152367"/>
    <lineage>
        <taxon>Eukaryota</taxon>
        <taxon>Viridiplantae</taxon>
        <taxon>Streptophyta</taxon>
        <taxon>Embryophyta</taxon>
        <taxon>Tracheophyta</taxon>
        <taxon>Spermatophyta</taxon>
        <taxon>Magnoliopsida</taxon>
        <taxon>Ranunculales</taxon>
        <taxon>Menispermaceae</taxon>
        <taxon>Menispermoideae</taxon>
        <taxon>Cissampelideae</taxon>
        <taxon>Stephania</taxon>
    </lineage>
</organism>
<comment type="caution">
    <text evidence="1">The sequence shown here is derived from an EMBL/GenBank/DDBJ whole genome shotgun (WGS) entry which is preliminary data.</text>
</comment>
<evidence type="ECO:0000313" key="1">
    <source>
        <dbReference type="EMBL" id="KAK9166245.1"/>
    </source>
</evidence>
<name>A0AAP0LAS3_9MAGN</name>
<dbReference type="Proteomes" id="UP001419268">
    <property type="component" value="Unassembled WGS sequence"/>
</dbReference>
<keyword evidence="2" id="KW-1185">Reference proteome</keyword>
<evidence type="ECO:0000313" key="2">
    <source>
        <dbReference type="Proteomes" id="UP001419268"/>
    </source>
</evidence>